<keyword evidence="8 14" id="KW-0067">ATP-binding</keyword>
<keyword evidence="19" id="KW-1185">Reference proteome</keyword>
<dbReference type="InterPro" id="IPR036615">
    <property type="entry name" value="Mur_ligase_C_dom_sf"/>
</dbReference>
<feature type="domain" description="Mur ligase C-terminal" evidence="16">
    <location>
        <begin position="342"/>
        <end position="473"/>
    </location>
</feature>
<evidence type="ECO:0000256" key="13">
    <source>
        <dbReference type="ARBA" id="ARBA00047833"/>
    </source>
</evidence>
<evidence type="ECO:0000256" key="1">
    <source>
        <dbReference type="ARBA" id="ARBA00004496"/>
    </source>
</evidence>
<evidence type="ECO:0000256" key="9">
    <source>
        <dbReference type="ARBA" id="ARBA00022960"/>
    </source>
</evidence>
<dbReference type="Proteomes" id="UP000594637">
    <property type="component" value="Chromosome"/>
</dbReference>
<dbReference type="GO" id="GO:0051301">
    <property type="term" value="P:cell division"/>
    <property type="evidence" value="ECO:0007669"/>
    <property type="project" value="UniProtKB-KW"/>
</dbReference>
<keyword evidence="4 14" id="KW-0963">Cytoplasm</keyword>
<dbReference type="Gene3D" id="3.40.50.720">
    <property type="entry name" value="NAD(P)-binding Rossmann-like Domain"/>
    <property type="match status" value="1"/>
</dbReference>
<dbReference type="GO" id="GO:0005524">
    <property type="term" value="F:ATP binding"/>
    <property type="evidence" value="ECO:0007669"/>
    <property type="project" value="UniProtKB-UniRule"/>
</dbReference>
<dbReference type="InterPro" id="IPR036565">
    <property type="entry name" value="Mur-like_cat_sf"/>
</dbReference>
<dbReference type="NCBIfam" id="TIGR01082">
    <property type="entry name" value="murC"/>
    <property type="match status" value="1"/>
</dbReference>
<evidence type="ECO:0000256" key="14">
    <source>
        <dbReference type="HAMAP-Rule" id="MF_00046"/>
    </source>
</evidence>
<evidence type="ECO:0000259" key="15">
    <source>
        <dbReference type="Pfam" id="PF01225"/>
    </source>
</evidence>
<dbReference type="SUPFAM" id="SSF53244">
    <property type="entry name" value="MurD-like peptide ligases, peptide-binding domain"/>
    <property type="match status" value="1"/>
</dbReference>
<dbReference type="PANTHER" id="PTHR43445:SF3">
    <property type="entry name" value="UDP-N-ACETYLMURAMATE--L-ALANINE LIGASE"/>
    <property type="match status" value="1"/>
</dbReference>
<evidence type="ECO:0000256" key="5">
    <source>
        <dbReference type="ARBA" id="ARBA00022598"/>
    </source>
</evidence>
<dbReference type="Gene3D" id="3.40.1190.10">
    <property type="entry name" value="Mur-like, catalytic domain"/>
    <property type="match status" value="1"/>
</dbReference>
<dbReference type="GO" id="GO:0009252">
    <property type="term" value="P:peptidoglycan biosynthetic process"/>
    <property type="evidence" value="ECO:0007669"/>
    <property type="project" value="UniProtKB-UniRule"/>
</dbReference>
<protein>
    <recommendedName>
        <fullName evidence="3 14">UDP-N-acetylmuramate--L-alanine ligase</fullName>
        <ecNumber evidence="3 14">6.3.2.8</ecNumber>
    </recommendedName>
    <alternativeName>
        <fullName evidence="14">UDP-N-acetylmuramoyl-L-alanine synthetase</fullName>
    </alternativeName>
</protein>
<dbReference type="EMBL" id="CP063989">
    <property type="protein sequence ID" value="QPL06270.1"/>
    <property type="molecule type" value="Genomic_DNA"/>
</dbReference>
<evidence type="ECO:0000313" key="19">
    <source>
        <dbReference type="Proteomes" id="UP000594637"/>
    </source>
</evidence>
<accession>A0A7T0LM79</accession>
<dbReference type="GO" id="GO:0008763">
    <property type="term" value="F:UDP-N-acetylmuramate-L-alanine ligase activity"/>
    <property type="evidence" value="ECO:0007669"/>
    <property type="project" value="UniProtKB-UniRule"/>
</dbReference>
<dbReference type="InterPro" id="IPR005758">
    <property type="entry name" value="UDP-N-AcMur_Ala_ligase_MurC"/>
</dbReference>
<keyword evidence="12 14" id="KW-0961">Cell wall biogenesis/degradation</keyword>
<dbReference type="SUPFAM" id="SSF51984">
    <property type="entry name" value="MurCD N-terminal domain"/>
    <property type="match status" value="1"/>
</dbReference>
<keyword evidence="6 14" id="KW-0132">Cell division</keyword>
<keyword evidence="9 14" id="KW-0133">Cell shape</keyword>
<dbReference type="GO" id="GO:0071555">
    <property type="term" value="P:cell wall organization"/>
    <property type="evidence" value="ECO:0007669"/>
    <property type="project" value="UniProtKB-KW"/>
</dbReference>
<dbReference type="InterPro" id="IPR004101">
    <property type="entry name" value="Mur_ligase_C"/>
</dbReference>
<evidence type="ECO:0000256" key="12">
    <source>
        <dbReference type="ARBA" id="ARBA00023316"/>
    </source>
</evidence>
<dbReference type="Gene3D" id="3.90.190.20">
    <property type="entry name" value="Mur ligase, C-terminal domain"/>
    <property type="match status" value="1"/>
</dbReference>
<dbReference type="AlphaFoldDB" id="A0A7T0LM79"/>
<dbReference type="Pfam" id="PF08245">
    <property type="entry name" value="Mur_ligase_M"/>
    <property type="match status" value="1"/>
</dbReference>
<keyword evidence="11 14" id="KW-0131">Cell cycle</keyword>
<comment type="subcellular location">
    <subcellularLocation>
        <location evidence="1 14">Cytoplasm</location>
    </subcellularLocation>
</comment>
<feature type="domain" description="Mur ligase central" evidence="17">
    <location>
        <begin position="118"/>
        <end position="252"/>
    </location>
</feature>
<dbReference type="InterPro" id="IPR000713">
    <property type="entry name" value="Mur_ligase_N"/>
</dbReference>
<comment type="similarity">
    <text evidence="14">Belongs to the MurCDEF family.</text>
</comment>
<dbReference type="SUPFAM" id="SSF53623">
    <property type="entry name" value="MurD-like peptide ligases, catalytic domain"/>
    <property type="match status" value="1"/>
</dbReference>
<dbReference type="UniPathway" id="UPA00219"/>
<gene>
    <name evidence="14 18" type="primary">murC</name>
    <name evidence="18" type="ORF">ID810_05055</name>
</gene>
<dbReference type="EC" id="6.3.2.8" evidence="3 14"/>
<name>A0A7T0LM79_9ACTO</name>
<evidence type="ECO:0000256" key="8">
    <source>
        <dbReference type="ARBA" id="ARBA00022840"/>
    </source>
</evidence>
<comment type="function">
    <text evidence="14">Cell wall formation.</text>
</comment>
<proteinExistence type="inferred from homology"/>
<feature type="binding site" evidence="14">
    <location>
        <begin position="120"/>
        <end position="126"/>
    </location>
    <ligand>
        <name>ATP</name>
        <dbReference type="ChEBI" id="CHEBI:30616"/>
    </ligand>
</feature>
<evidence type="ECO:0000256" key="3">
    <source>
        <dbReference type="ARBA" id="ARBA00012211"/>
    </source>
</evidence>
<sequence length="492" mass="50472">MTAAHVEDRPLAGRAFHLIGVGGAGMSVVAELLAEQGARVTGSDANGGTAFERLADMGLGVVLGHAAANVPEDAVVVVSTAIKDSNPELATARERGQEVLHRSQALALAAIGRRFVAVAGAHGKTTTSGMLAEALTQTGEDPSFAVGGVVSALGSGAHVGTGEAFVAEADESDASFLSYTPAIEVVTNVEPDHLDRYGTTEAFEQAFVDFAHRLVPGGLLIACSDDLGALRLAMSTALQGLRVVTFGAGAPSSLPGGELVGEGHIQLSILGRTGGSTRSRLTRWVAGADGSAVADVSAEVRLAVPGDHVALDAAGAWAAGLELGVDAEAMAAGLGIFRGTGRRFEDRGEVAGVRVVDDYAHHPTEITALLTAARAVAQERGGRVLVLFQPHLFSRTLTFADRFGEALGLADDVVVTAVYPARETQEQYPHVSGQTVSSRVPGGARYVADRVEAARTLADGARSGDLVLTVGAGDITQMADVVLAHLADRSRS</sequence>
<dbReference type="InterPro" id="IPR050061">
    <property type="entry name" value="MurCDEF_pg_biosynth"/>
</dbReference>
<evidence type="ECO:0000256" key="7">
    <source>
        <dbReference type="ARBA" id="ARBA00022741"/>
    </source>
</evidence>
<dbReference type="InterPro" id="IPR013221">
    <property type="entry name" value="Mur_ligase_cen"/>
</dbReference>
<dbReference type="GO" id="GO:0008360">
    <property type="term" value="P:regulation of cell shape"/>
    <property type="evidence" value="ECO:0007669"/>
    <property type="project" value="UniProtKB-KW"/>
</dbReference>
<dbReference type="KEGG" id="arep:ID810_05055"/>
<dbReference type="HAMAP" id="MF_00046">
    <property type="entry name" value="MurC"/>
    <property type="match status" value="1"/>
</dbReference>
<feature type="domain" description="Mur ligase N-terminal catalytic" evidence="15">
    <location>
        <begin position="16"/>
        <end position="110"/>
    </location>
</feature>
<keyword evidence="10 14" id="KW-0573">Peptidoglycan synthesis</keyword>
<evidence type="ECO:0000259" key="17">
    <source>
        <dbReference type="Pfam" id="PF08245"/>
    </source>
</evidence>
<keyword evidence="5 14" id="KW-0436">Ligase</keyword>
<comment type="pathway">
    <text evidence="2 14">Cell wall biogenesis; peptidoglycan biosynthesis.</text>
</comment>
<evidence type="ECO:0000256" key="2">
    <source>
        <dbReference type="ARBA" id="ARBA00004752"/>
    </source>
</evidence>
<dbReference type="GO" id="GO:0005737">
    <property type="term" value="C:cytoplasm"/>
    <property type="evidence" value="ECO:0007669"/>
    <property type="project" value="UniProtKB-SubCell"/>
</dbReference>
<organism evidence="18 19">
    <name type="scientific">Actinomyces respiraculi</name>
    <dbReference type="NCBI Taxonomy" id="2744574"/>
    <lineage>
        <taxon>Bacteria</taxon>
        <taxon>Bacillati</taxon>
        <taxon>Actinomycetota</taxon>
        <taxon>Actinomycetes</taxon>
        <taxon>Actinomycetales</taxon>
        <taxon>Actinomycetaceae</taxon>
        <taxon>Actinomyces</taxon>
    </lineage>
</organism>
<keyword evidence="7 14" id="KW-0547">Nucleotide-binding</keyword>
<evidence type="ECO:0000256" key="4">
    <source>
        <dbReference type="ARBA" id="ARBA00022490"/>
    </source>
</evidence>
<evidence type="ECO:0000259" key="16">
    <source>
        <dbReference type="Pfam" id="PF02875"/>
    </source>
</evidence>
<reference evidence="18 19" key="1">
    <citation type="submission" date="2020-11" db="EMBL/GenBank/DDBJ databases">
        <title>Actinomyces sp. ZJ750.</title>
        <authorList>
            <person name="Zhou J."/>
        </authorList>
    </citation>
    <scope>NUCLEOTIDE SEQUENCE [LARGE SCALE GENOMIC DNA]</scope>
    <source>
        <strain evidence="18 19">ZJ750</strain>
    </source>
</reference>
<dbReference type="Pfam" id="PF01225">
    <property type="entry name" value="Mur_ligase"/>
    <property type="match status" value="1"/>
</dbReference>
<evidence type="ECO:0000256" key="10">
    <source>
        <dbReference type="ARBA" id="ARBA00022984"/>
    </source>
</evidence>
<dbReference type="PANTHER" id="PTHR43445">
    <property type="entry name" value="UDP-N-ACETYLMURAMATE--L-ALANINE LIGASE-RELATED"/>
    <property type="match status" value="1"/>
</dbReference>
<comment type="catalytic activity">
    <reaction evidence="13 14">
        <text>UDP-N-acetyl-alpha-D-muramate + L-alanine + ATP = UDP-N-acetyl-alpha-D-muramoyl-L-alanine + ADP + phosphate + H(+)</text>
        <dbReference type="Rhea" id="RHEA:23372"/>
        <dbReference type="ChEBI" id="CHEBI:15378"/>
        <dbReference type="ChEBI" id="CHEBI:30616"/>
        <dbReference type="ChEBI" id="CHEBI:43474"/>
        <dbReference type="ChEBI" id="CHEBI:57972"/>
        <dbReference type="ChEBI" id="CHEBI:70757"/>
        <dbReference type="ChEBI" id="CHEBI:83898"/>
        <dbReference type="ChEBI" id="CHEBI:456216"/>
        <dbReference type="EC" id="6.3.2.8"/>
    </reaction>
</comment>
<dbReference type="RefSeq" id="WP_166857742.1">
    <property type="nucleotide sequence ID" value="NZ_CP063989.1"/>
</dbReference>
<dbReference type="Pfam" id="PF02875">
    <property type="entry name" value="Mur_ligase_C"/>
    <property type="match status" value="1"/>
</dbReference>
<evidence type="ECO:0000256" key="11">
    <source>
        <dbReference type="ARBA" id="ARBA00023306"/>
    </source>
</evidence>
<evidence type="ECO:0000313" key="18">
    <source>
        <dbReference type="EMBL" id="QPL06270.1"/>
    </source>
</evidence>
<evidence type="ECO:0000256" key="6">
    <source>
        <dbReference type="ARBA" id="ARBA00022618"/>
    </source>
</evidence>